<proteinExistence type="predicted"/>
<evidence type="ECO:0000313" key="3">
    <source>
        <dbReference type="Proteomes" id="UP000673691"/>
    </source>
</evidence>
<evidence type="ECO:0000256" key="1">
    <source>
        <dbReference type="SAM" id="MobiDB-lite"/>
    </source>
</evidence>
<feature type="region of interest" description="Disordered" evidence="1">
    <location>
        <begin position="1"/>
        <end position="48"/>
    </location>
</feature>
<keyword evidence="3" id="KW-1185">Reference proteome</keyword>
<evidence type="ECO:0000313" key="2">
    <source>
        <dbReference type="EMBL" id="KAG5458046.1"/>
    </source>
</evidence>
<gene>
    <name evidence="2" type="ORF">BJ554DRAFT_1809</name>
</gene>
<dbReference type="OrthoDB" id="1907495at2759"/>
<name>A0A8H8DH66_9FUNG</name>
<reference evidence="2 3" key="1">
    <citation type="journal article" name="Sci. Rep.">
        <title>Genome-scale phylogenetic analyses confirm Olpidium as the closest living zoosporic fungus to the non-flagellated, terrestrial fungi.</title>
        <authorList>
            <person name="Chang Y."/>
            <person name="Rochon D."/>
            <person name="Sekimoto S."/>
            <person name="Wang Y."/>
            <person name="Chovatia M."/>
            <person name="Sandor L."/>
            <person name="Salamov A."/>
            <person name="Grigoriev I.V."/>
            <person name="Stajich J.E."/>
            <person name="Spatafora J.W."/>
        </authorList>
    </citation>
    <scope>NUCLEOTIDE SEQUENCE [LARGE SCALE GENOMIC DNA]</scope>
    <source>
        <strain evidence="2">S191</strain>
    </source>
</reference>
<sequence>MARRKAPAVARGSRARSAELNGRRRREAAVAQTGKTRAGPRLKPARTLSSRACAAPAAEAACDPETAARRGVDFINRQTGRAVTQFQWRVYSLCKQIPKGKEPWPGCSFCRGRGSSRTNVGAPRLTEGMCAVPVFVIPKVKCRRTNLYPTR</sequence>
<dbReference type="EMBL" id="JAEFCI010009064">
    <property type="protein sequence ID" value="KAG5458046.1"/>
    <property type="molecule type" value="Genomic_DNA"/>
</dbReference>
<organism evidence="2 3">
    <name type="scientific">Olpidium bornovanus</name>
    <dbReference type="NCBI Taxonomy" id="278681"/>
    <lineage>
        <taxon>Eukaryota</taxon>
        <taxon>Fungi</taxon>
        <taxon>Fungi incertae sedis</taxon>
        <taxon>Olpidiomycota</taxon>
        <taxon>Olpidiomycotina</taxon>
        <taxon>Olpidiomycetes</taxon>
        <taxon>Olpidiales</taxon>
        <taxon>Olpidiaceae</taxon>
        <taxon>Olpidium</taxon>
    </lineage>
</organism>
<comment type="caution">
    <text evidence="2">The sequence shown here is derived from an EMBL/GenBank/DDBJ whole genome shotgun (WGS) entry which is preliminary data.</text>
</comment>
<dbReference type="Proteomes" id="UP000673691">
    <property type="component" value="Unassembled WGS sequence"/>
</dbReference>
<accession>A0A8H8DH66</accession>
<protein>
    <submittedName>
        <fullName evidence="2">Uncharacterized protein</fullName>
    </submittedName>
</protein>
<dbReference type="AlphaFoldDB" id="A0A8H8DH66"/>